<comment type="caution">
    <text evidence="7">The sequence shown here is derived from an EMBL/GenBank/DDBJ whole genome shotgun (WGS) entry which is preliminary data.</text>
</comment>
<gene>
    <name evidence="7" type="ORF">CHT98_25025</name>
</gene>
<protein>
    <recommendedName>
        <fullName evidence="9">YihY/virulence factor BrkB family protein</fullName>
    </recommendedName>
</protein>
<keyword evidence="5 6" id="KW-0472">Membrane</keyword>
<dbReference type="AlphaFoldDB" id="A0A235H747"/>
<keyword evidence="2" id="KW-1003">Cell membrane</keyword>
<name>A0A235H747_AZOBR</name>
<dbReference type="Proteomes" id="UP000215367">
    <property type="component" value="Unassembled WGS sequence"/>
</dbReference>
<organism evidence="7 8">
    <name type="scientific">Azospirillum brasilense</name>
    <dbReference type="NCBI Taxonomy" id="192"/>
    <lineage>
        <taxon>Bacteria</taxon>
        <taxon>Pseudomonadati</taxon>
        <taxon>Pseudomonadota</taxon>
        <taxon>Alphaproteobacteria</taxon>
        <taxon>Rhodospirillales</taxon>
        <taxon>Azospirillaceae</taxon>
        <taxon>Azospirillum</taxon>
    </lineage>
</organism>
<reference evidence="7 8" key="1">
    <citation type="submission" date="2017-07" db="EMBL/GenBank/DDBJ databases">
        <title>Whole genome sequence of Azospirillum brasilense 2A1, a potential biofertilizer strain.</title>
        <authorList>
            <person name="Fontana C.A."/>
            <person name="Toffoli L.M."/>
            <person name="Salazar S.M."/>
            <person name="Puglisi E."/>
            <person name="Pedraza R."/>
            <person name="Bassi D."/>
            <person name="Cocconcelli P.S."/>
        </authorList>
    </citation>
    <scope>NUCLEOTIDE SEQUENCE [LARGE SCALE GENOMIC DNA]</scope>
    <source>
        <strain evidence="7 8">2A1</strain>
    </source>
</reference>
<feature type="transmembrane region" description="Helical" evidence="6">
    <location>
        <begin position="261"/>
        <end position="285"/>
    </location>
</feature>
<evidence type="ECO:0000256" key="2">
    <source>
        <dbReference type="ARBA" id="ARBA00022475"/>
    </source>
</evidence>
<dbReference type="PANTHER" id="PTHR30213">
    <property type="entry name" value="INNER MEMBRANE PROTEIN YHJD"/>
    <property type="match status" value="1"/>
</dbReference>
<dbReference type="Pfam" id="PF03631">
    <property type="entry name" value="Virul_fac_BrkB"/>
    <property type="match status" value="1"/>
</dbReference>
<feature type="transmembrane region" description="Helical" evidence="6">
    <location>
        <begin position="147"/>
        <end position="174"/>
    </location>
</feature>
<feature type="transmembrane region" description="Helical" evidence="6">
    <location>
        <begin position="48"/>
        <end position="70"/>
    </location>
</feature>
<dbReference type="EMBL" id="NOWT01000031">
    <property type="protein sequence ID" value="OYD81598.1"/>
    <property type="molecule type" value="Genomic_DNA"/>
</dbReference>
<accession>A0A235H747</accession>
<evidence type="ECO:0008006" key="9">
    <source>
        <dbReference type="Google" id="ProtNLM"/>
    </source>
</evidence>
<evidence type="ECO:0000256" key="1">
    <source>
        <dbReference type="ARBA" id="ARBA00004651"/>
    </source>
</evidence>
<comment type="subcellular location">
    <subcellularLocation>
        <location evidence="1">Cell membrane</location>
        <topology evidence="1">Multi-pass membrane protein</topology>
    </subcellularLocation>
</comment>
<evidence type="ECO:0000256" key="6">
    <source>
        <dbReference type="SAM" id="Phobius"/>
    </source>
</evidence>
<dbReference type="PIRSF" id="PIRSF035875">
    <property type="entry name" value="RNase_BN"/>
    <property type="match status" value="1"/>
</dbReference>
<evidence type="ECO:0000313" key="7">
    <source>
        <dbReference type="EMBL" id="OYD81598.1"/>
    </source>
</evidence>
<keyword evidence="4 6" id="KW-1133">Transmembrane helix</keyword>
<feature type="transmembrane region" description="Helical" evidence="6">
    <location>
        <begin position="194"/>
        <end position="214"/>
    </location>
</feature>
<evidence type="ECO:0000256" key="3">
    <source>
        <dbReference type="ARBA" id="ARBA00022692"/>
    </source>
</evidence>
<feature type="transmembrane region" description="Helical" evidence="6">
    <location>
        <begin position="120"/>
        <end position="140"/>
    </location>
</feature>
<evidence type="ECO:0000313" key="8">
    <source>
        <dbReference type="Proteomes" id="UP000215367"/>
    </source>
</evidence>
<dbReference type="InterPro" id="IPR017039">
    <property type="entry name" value="Virul_fac_BrkB"/>
</dbReference>
<proteinExistence type="predicted"/>
<evidence type="ECO:0000256" key="4">
    <source>
        <dbReference type="ARBA" id="ARBA00022989"/>
    </source>
</evidence>
<dbReference type="GO" id="GO:0005886">
    <property type="term" value="C:plasma membrane"/>
    <property type="evidence" value="ECO:0007669"/>
    <property type="project" value="UniProtKB-SubCell"/>
</dbReference>
<dbReference type="PANTHER" id="PTHR30213:SF0">
    <property type="entry name" value="UPF0761 MEMBRANE PROTEIN YIHY"/>
    <property type="match status" value="1"/>
</dbReference>
<keyword evidence="3 6" id="KW-0812">Transmembrane</keyword>
<sequence>MTEPPGNIAHIVDADGPKEFPPSSWRAILWRLWLIQSETGLWVMASGVAFYAVLAVLPGLGFTLLTLGMISGADRLKERFEQLKGIVPEQALVAFVDQLAAMVGNTGGTLRWGITGSLLLMLWSLWLGMRALIAALNFAYRETERRGFFALNGLSLLLGLVWLGFVPLTFGVFLETATLAAALRLPEGLLWMLQWLRWPFLTAMILLVLALLYRVGPCRTAPKWRWVSWGAVVAGTLWIVASALFTAYVQHVTNYQAAYGLAGAVITLMLWLNLIAYAILLGGALNAEMERQTTRETISPRHWP</sequence>
<dbReference type="RefSeq" id="WP_094306138.1">
    <property type="nucleotide sequence ID" value="NZ_NOWT01000031.1"/>
</dbReference>
<dbReference type="NCBIfam" id="TIGR00765">
    <property type="entry name" value="yihY_not_rbn"/>
    <property type="match status" value="1"/>
</dbReference>
<evidence type="ECO:0000256" key="5">
    <source>
        <dbReference type="ARBA" id="ARBA00023136"/>
    </source>
</evidence>
<feature type="transmembrane region" description="Helical" evidence="6">
    <location>
        <begin position="226"/>
        <end position="249"/>
    </location>
</feature>